<accession>A0ABQ2KF49</accession>
<dbReference type="EMBL" id="BMLM01000001">
    <property type="protein sequence ID" value="GGN81384.1"/>
    <property type="molecule type" value="Genomic_DNA"/>
</dbReference>
<dbReference type="CDD" id="cd06848">
    <property type="entry name" value="GCS_H"/>
    <property type="match status" value="1"/>
</dbReference>
<gene>
    <name evidence="3 5" type="primary">gcvH</name>
    <name evidence="5" type="ORF">GCM10010968_10150</name>
</gene>
<dbReference type="NCBIfam" id="TIGR00527">
    <property type="entry name" value="gcvH"/>
    <property type="match status" value="1"/>
</dbReference>
<dbReference type="InterPro" id="IPR011053">
    <property type="entry name" value="Single_hybrid_motif"/>
</dbReference>
<dbReference type="RefSeq" id="WP_188716721.1">
    <property type="nucleotide sequence ID" value="NZ_BAABBD010000002.1"/>
</dbReference>
<comment type="caution">
    <text evidence="5">The sequence shown here is derived from an EMBL/GenBank/DDBJ whole genome shotgun (WGS) entry which is preliminary data.</text>
</comment>
<organism evidence="5 6">
    <name type="scientific">Agrococcus terreus</name>
    <dbReference type="NCBI Taxonomy" id="574649"/>
    <lineage>
        <taxon>Bacteria</taxon>
        <taxon>Bacillati</taxon>
        <taxon>Actinomycetota</taxon>
        <taxon>Actinomycetes</taxon>
        <taxon>Micrococcales</taxon>
        <taxon>Microbacteriaceae</taxon>
        <taxon>Agrococcus</taxon>
    </lineage>
</organism>
<keyword evidence="6" id="KW-1185">Reference proteome</keyword>
<feature type="domain" description="Lipoyl-binding" evidence="4">
    <location>
        <begin position="19"/>
        <end position="101"/>
    </location>
</feature>
<dbReference type="PROSITE" id="PS00189">
    <property type="entry name" value="LIPOYL"/>
    <property type="match status" value="1"/>
</dbReference>
<protein>
    <recommendedName>
        <fullName evidence="3">Glycine cleavage system H protein</fullName>
    </recommendedName>
</protein>
<proteinExistence type="inferred from homology"/>
<name>A0ABQ2KF49_9MICO</name>
<dbReference type="InterPro" id="IPR000089">
    <property type="entry name" value="Biotin_lipoyl"/>
</dbReference>
<dbReference type="Gene3D" id="2.40.50.100">
    <property type="match status" value="1"/>
</dbReference>
<dbReference type="SUPFAM" id="SSF51230">
    <property type="entry name" value="Single hybrid motif"/>
    <property type="match status" value="1"/>
</dbReference>
<dbReference type="InterPro" id="IPR033753">
    <property type="entry name" value="GCV_H/Fam206"/>
</dbReference>
<dbReference type="NCBIfam" id="NF002270">
    <property type="entry name" value="PRK01202.1"/>
    <property type="match status" value="1"/>
</dbReference>
<evidence type="ECO:0000256" key="2">
    <source>
        <dbReference type="ARBA" id="ARBA00022823"/>
    </source>
</evidence>
<dbReference type="InterPro" id="IPR017453">
    <property type="entry name" value="GCV_H_sub"/>
</dbReference>
<dbReference type="InterPro" id="IPR003016">
    <property type="entry name" value="2-oxoA_DH_lipoyl-BS"/>
</dbReference>
<comment type="function">
    <text evidence="3">The glycine cleavage system catalyzes the degradation of glycine. The H protein shuttles the methylamine group of glycine from the P protein to the T protein.</text>
</comment>
<dbReference type="PANTHER" id="PTHR11715:SF3">
    <property type="entry name" value="GLYCINE CLEAVAGE SYSTEM H PROTEIN-RELATED"/>
    <property type="match status" value="1"/>
</dbReference>
<dbReference type="Proteomes" id="UP000626982">
    <property type="component" value="Unassembled WGS sequence"/>
</dbReference>
<dbReference type="PANTHER" id="PTHR11715">
    <property type="entry name" value="GLYCINE CLEAVAGE SYSTEM H PROTEIN"/>
    <property type="match status" value="1"/>
</dbReference>
<evidence type="ECO:0000256" key="3">
    <source>
        <dbReference type="HAMAP-Rule" id="MF_00272"/>
    </source>
</evidence>
<reference evidence="6" key="1">
    <citation type="journal article" date="2019" name="Int. J. Syst. Evol. Microbiol.">
        <title>The Global Catalogue of Microorganisms (GCM) 10K type strain sequencing project: providing services to taxonomists for standard genome sequencing and annotation.</title>
        <authorList>
            <consortium name="The Broad Institute Genomics Platform"/>
            <consortium name="The Broad Institute Genome Sequencing Center for Infectious Disease"/>
            <person name="Wu L."/>
            <person name="Ma J."/>
        </authorList>
    </citation>
    <scope>NUCLEOTIDE SEQUENCE [LARGE SCALE GENOMIC DNA]</scope>
    <source>
        <strain evidence="6">CGMCC 1.6960</strain>
    </source>
</reference>
<comment type="similarity">
    <text evidence="1 3">Belongs to the GcvH family.</text>
</comment>
<evidence type="ECO:0000259" key="4">
    <source>
        <dbReference type="PROSITE" id="PS50968"/>
    </source>
</evidence>
<dbReference type="HAMAP" id="MF_00272">
    <property type="entry name" value="GcvH"/>
    <property type="match status" value="1"/>
</dbReference>
<dbReference type="InterPro" id="IPR002930">
    <property type="entry name" value="GCV_H"/>
</dbReference>
<dbReference type="Pfam" id="PF01597">
    <property type="entry name" value="GCV_H"/>
    <property type="match status" value="1"/>
</dbReference>
<dbReference type="PROSITE" id="PS50968">
    <property type="entry name" value="BIOTINYL_LIPOYL"/>
    <property type="match status" value="1"/>
</dbReference>
<sequence length="119" mass="12750">MSDTQYTQDHEWVRTEGDLHVIGITDYAQAQLGDVVYVDLPGVGRSFASGESIGEIESTKSVGELLAPAAGEVVEVNDEVAGDPTLVNSAPEADGWLVKVRFTEQPALLDEAAYRELTA</sequence>
<comment type="cofactor">
    <cofactor evidence="3">
        <name>(R)-lipoate</name>
        <dbReference type="ChEBI" id="CHEBI:83088"/>
    </cofactor>
    <text evidence="3">Binds 1 lipoyl cofactor covalently.</text>
</comment>
<comment type="subunit">
    <text evidence="3">The glycine cleavage system is composed of four proteins: P, T, L and H.</text>
</comment>
<feature type="modified residue" description="N6-lipoyllysine" evidence="3">
    <location>
        <position position="60"/>
    </location>
</feature>
<evidence type="ECO:0000313" key="6">
    <source>
        <dbReference type="Proteomes" id="UP000626982"/>
    </source>
</evidence>
<evidence type="ECO:0000256" key="1">
    <source>
        <dbReference type="ARBA" id="ARBA00009249"/>
    </source>
</evidence>
<keyword evidence="2 3" id="KW-0450">Lipoyl</keyword>
<evidence type="ECO:0000313" key="5">
    <source>
        <dbReference type="EMBL" id="GGN81384.1"/>
    </source>
</evidence>